<evidence type="ECO:0000313" key="2">
    <source>
        <dbReference type="Proteomes" id="UP001456524"/>
    </source>
</evidence>
<name>A0ABR1XGW1_9PEZI</name>
<accession>A0ABR1XGW1</accession>
<organism evidence="1 2">
    <name type="scientific">Phyllosticta citrichinensis</name>
    <dbReference type="NCBI Taxonomy" id="1130410"/>
    <lineage>
        <taxon>Eukaryota</taxon>
        <taxon>Fungi</taxon>
        <taxon>Dikarya</taxon>
        <taxon>Ascomycota</taxon>
        <taxon>Pezizomycotina</taxon>
        <taxon>Dothideomycetes</taxon>
        <taxon>Dothideomycetes incertae sedis</taxon>
        <taxon>Botryosphaeriales</taxon>
        <taxon>Phyllostictaceae</taxon>
        <taxon>Phyllosticta</taxon>
    </lineage>
</organism>
<comment type="caution">
    <text evidence="1">The sequence shown here is derived from an EMBL/GenBank/DDBJ whole genome shotgun (WGS) entry which is preliminary data.</text>
</comment>
<keyword evidence="2" id="KW-1185">Reference proteome</keyword>
<proteinExistence type="predicted"/>
<protein>
    <recommendedName>
        <fullName evidence="3">Secreted protein</fullName>
    </recommendedName>
</protein>
<evidence type="ECO:0008006" key="3">
    <source>
        <dbReference type="Google" id="ProtNLM"/>
    </source>
</evidence>
<dbReference type="Proteomes" id="UP001456524">
    <property type="component" value="Unassembled WGS sequence"/>
</dbReference>
<gene>
    <name evidence="1" type="ORF">IWX90DRAFT_58202</name>
</gene>
<evidence type="ECO:0000313" key="1">
    <source>
        <dbReference type="EMBL" id="KAK8154568.1"/>
    </source>
</evidence>
<reference evidence="1 2" key="1">
    <citation type="journal article" date="2022" name="G3 (Bethesda)">
        <title>Enemy or ally: a genomic approach to elucidate the lifestyle of Phyllosticta citrichinaensis.</title>
        <authorList>
            <person name="Buijs V.A."/>
            <person name="Groenewald J.Z."/>
            <person name="Haridas S."/>
            <person name="LaButti K.M."/>
            <person name="Lipzen A."/>
            <person name="Martin F.M."/>
            <person name="Barry K."/>
            <person name="Grigoriev I.V."/>
            <person name="Crous P.W."/>
            <person name="Seidl M.F."/>
        </authorList>
    </citation>
    <scope>NUCLEOTIDE SEQUENCE [LARGE SCALE GENOMIC DNA]</scope>
    <source>
        <strain evidence="1 2">CBS 129764</strain>
    </source>
</reference>
<sequence length="350" mass="38454">MVAILAHGQARASLLQTIWALVWIPTDTIMADRTAVTSGARRGFVAAFNARKNRLVGLHFLRQVLSCCLPLLHSTSFADDAGTNPVFDTASANMPSFASSNSSLALILGIASPARCARETFKSSRSSPAHVNVPWGDTATQSTPSRRVVHGSGRCRFFGQQDTYGKGCALRDVARLAAGTSIQPPRLRLPRTTGSTEAARTLPDSCLRHGFACYTSLFSFVQLRHDHLDPDFSLLTRCCTPVFASNGKHSCTASSQWSGCQYLSAIERRCPRNSPFAAMLPCHPIVSLVILRRRFVQAVEFSNPHRTTRGVLRGRCERMLLRVVRCRKGEGKVFEKMFAPDLHPPQRLTS</sequence>
<dbReference type="EMBL" id="JBBWUH010000011">
    <property type="protein sequence ID" value="KAK8154568.1"/>
    <property type="molecule type" value="Genomic_DNA"/>
</dbReference>